<reference evidence="4 5" key="1">
    <citation type="submission" date="2018-11" db="EMBL/GenBank/DDBJ databases">
        <title>Sequencing the genomes of 1000 actinobacteria strains.</title>
        <authorList>
            <person name="Klenk H.-P."/>
        </authorList>
    </citation>
    <scope>NUCLEOTIDE SEQUENCE [LARGE SCALE GENOMIC DNA]</scope>
    <source>
        <strain evidence="4 5">DSM 13521</strain>
    </source>
</reference>
<dbReference type="GO" id="GO:0019262">
    <property type="term" value="P:N-acetylneuraminate catabolic process"/>
    <property type="evidence" value="ECO:0007669"/>
    <property type="project" value="TreeGrafter"/>
</dbReference>
<sequence length="267" mass="27996">MSLTPVVLPDADAVGASVAGVVLRRLDEAGDRPFLLGCPSGRSALPVYQSLARAARTGADLSSVVVVLMDDYLTGADDHPVRVDVDRSFSCVGFAQREILAPIERACASAGTTAPTEIWAPDPADPAAYDDRIAAAGGIDLFLLASGASDGHIAFNQPGTPRAAGTHVVRLGEATRRDNMGTFPEFTELSMVPTRGVTVGIDTIASLSREVAMLVCGEHKRDAFRRLVAADGYEPDWPATIVAECRDATIYADRAAASSWPSASLPS</sequence>
<feature type="domain" description="Glucosamine/galactosamine-6-phosphate isomerase" evidence="3">
    <location>
        <begin position="9"/>
        <end position="248"/>
    </location>
</feature>
<dbReference type="GO" id="GO:0042802">
    <property type="term" value="F:identical protein binding"/>
    <property type="evidence" value="ECO:0007669"/>
    <property type="project" value="TreeGrafter"/>
</dbReference>
<organism evidence="4 5">
    <name type="scientific">Salana multivorans</name>
    <dbReference type="NCBI Taxonomy" id="120377"/>
    <lineage>
        <taxon>Bacteria</taxon>
        <taxon>Bacillati</taxon>
        <taxon>Actinomycetota</taxon>
        <taxon>Actinomycetes</taxon>
        <taxon>Micrococcales</taxon>
        <taxon>Beutenbergiaceae</taxon>
        <taxon>Salana</taxon>
    </lineage>
</organism>
<dbReference type="InterPro" id="IPR037171">
    <property type="entry name" value="NagB/RpiA_transferase-like"/>
</dbReference>
<dbReference type="InterPro" id="IPR004547">
    <property type="entry name" value="Glucosamine6P_isomerase"/>
</dbReference>
<dbReference type="GO" id="GO:0006043">
    <property type="term" value="P:glucosamine catabolic process"/>
    <property type="evidence" value="ECO:0007669"/>
    <property type="project" value="TreeGrafter"/>
</dbReference>
<evidence type="ECO:0000313" key="4">
    <source>
        <dbReference type="EMBL" id="ROR97159.1"/>
    </source>
</evidence>
<gene>
    <name evidence="4" type="ORF">EDD28_1752</name>
</gene>
<dbReference type="RefSeq" id="WP_123739247.1">
    <property type="nucleotide sequence ID" value="NZ_CALFQU010000010.1"/>
</dbReference>
<accession>A0A3N2DBI6</accession>
<evidence type="ECO:0000256" key="1">
    <source>
        <dbReference type="ARBA" id="ARBA00022801"/>
    </source>
</evidence>
<protein>
    <submittedName>
        <fullName evidence="4">Glucosamine-6-phosphate deaminase</fullName>
    </submittedName>
</protein>
<dbReference type="GO" id="GO:0006046">
    <property type="term" value="P:N-acetylglucosamine catabolic process"/>
    <property type="evidence" value="ECO:0007669"/>
    <property type="project" value="TreeGrafter"/>
</dbReference>
<dbReference type="Gene3D" id="3.40.50.1360">
    <property type="match status" value="1"/>
</dbReference>
<dbReference type="GO" id="GO:0005975">
    <property type="term" value="P:carbohydrate metabolic process"/>
    <property type="evidence" value="ECO:0007669"/>
    <property type="project" value="InterPro"/>
</dbReference>
<keyword evidence="5" id="KW-1185">Reference proteome</keyword>
<dbReference type="OrthoDB" id="9791139at2"/>
<evidence type="ECO:0000313" key="5">
    <source>
        <dbReference type="Proteomes" id="UP000275356"/>
    </source>
</evidence>
<dbReference type="AlphaFoldDB" id="A0A3N2DBI6"/>
<dbReference type="GO" id="GO:0005737">
    <property type="term" value="C:cytoplasm"/>
    <property type="evidence" value="ECO:0007669"/>
    <property type="project" value="TreeGrafter"/>
</dbReference>
<dbReference type="Proteomes" id="UP000275356">
    <property type="component" value="Unassembled WGS sequence"/>
</dbReference>
<dbReference type="PANTHER" id="PTHR11280:SF5">
    <property type="entry name" value="GLUCOSAMINE-6-PHOSPHATE ISOMERASE"/>
    <property type="match status" value="1"/>
</dbReference>
<comment type="caution">
    <text evidence="4">The sequence shown here is derived from an EMBL/GenBank/DDBJ whole genome shotgun (WGS) entry which is preliminary data.</text>
</comment>
<dbReference type="PANTHER" id="PTHR11280">
    <property type="entry name" value="GLUCOSAMINE-6-PHOSPHATE ISOMERASE"/>
    <property type="match status" value="1"/>
</dbReference>
<name>A0A3N2DBI6_9MICO</name>
<dbReference type="InterPro" id="IPR006148">
    <property type="entry name" value="Glc/Gal-6P_isomerase"/>
</dbReference>
<dbReference type="SUPFAM" id="SSF100950">
    <property type="entry name" value="NagB/RpiA/CoA transferase-like"/>
    <property type="match status" value="1"/>
</dbReference>
<keyword evidence="1" id="KW-0378">Hydrolase</keyword>
<dbReference type="EMBL" id="RKHQ01000001">
    <property type="protein sequence ID" value="ROR97159.1"/>
    <property type="molecule type" value="Genomic_DNA"/>
</dbReference>
<evidence type="ECO:0000256" key="2">
    <source>
        <dbReference type="ARBA" id="ARBA00023277"/>
    </source>
</evidence>
<dbReference type="GO" id="GO:0004342">
    <property type="term" value="F:glucosamine-6-phosphate deaminase activity"/>
    <property type="evidence" value="ECO:0007669"/>
    <property type="project" value="InterPro"/>
</dbReference>
<keyword evidence="2" id="KW-0119">Carbohydrate metabolism</keyword>
<dbReference type="Pfam" id="PF01182">
    <property type="entry name" value="Glucosamine_iso"/>
    <property type="match status" value="1"/>
</dbReference>
<proteinExistence type="predicted"/>
<evidence type="ECO:0000259" key="3">
    <source>
        <dbReference type="Pfam" id="PF01182"/>
    </source>
</evidence>